<feature type="compositionally biased region" description="Low complexity" evidence="4">
    <location>
        <begin position="149"/>
        <end position="162"/>
    </location>
</feature>
<evidence type="ECO:0000256" key="1">
    <source>
        <dbReference type="ARBA" id="ARBA00004286"/>
    </source>
</evidence>
<dbReference type="PRINTS" id="PR00622">
    <property type="entry name" value="HISTONEH3"/>
</dbReference>
<dbReference type="InterPro" id="IPR000164">
    <property type="entry name" value="Histone_H3/CENP-A"/>
</dbReference>
<reference evidence="6" key="1">
    <citation type="journal article" date="2017" name="Nat. Ecol. Evol.">
        <title>Genome expansion and lineage-specific genetic innovations in the forest pathogenic fungi Armillaria.</title>
        <authorList>
            <person name="Sipos G."/>
            <person name="Prasanna A.N."/>
            <person name="Walter M.C."/>
            <person name="O'Connor E."/>
            <person name="Balint B."/>
            <person name="Krizsan K."/>
            <person name="Kiss B."/>
            <person name="Hess J."/>
            <person name="Varga T."/>
            <person name="Slot J."/>
            <person name="Riley R."/>
            <person name="Boka B."/>
            <person name="Rigling D."/>
            <person name="Barry K."/>
            <person name="Lee J."/>
            <person name="Mihaltcheva S."/>
            <person name="LaButti K."/>
            <person name="Lipzen A."/>
            <person name="Waldron R."/>
            <person name="Moloney N.M."/>
            <person name="Sperisen C."/>
            <person name="Kredics L."/>
            <person name="Vagvoelgyi C."/>
            <person name="Patrignani A."/>
            <person name="Fitzpatrick D."/>
            <person name="Nagy I."/>
            <person name="Doyle S."/>
            <person name="Anderson J.B."/>
            <person name="Grigoriev I.V."/>
            <person name="Gueldener U."/>
            <person name="Muensterkoetter M."/>
            <person name="Nagy L.G."/>
        </authorList>
    </citation>
    <scope>NUCLEOTIDE SEQUENCE [LARGE SCALE GENOMIC DNA]</scope>
    <source>
        <strain evidence="6">28-4</strain>
    </source>
</reference>
<protein>
    <submittedName>
        <fullName evidence="5">Uncharacterized protein</fullName>
    </submittedName>
</protein>
<feature type="region of interest" description="Disordered" evidence="4">
    <location>
        <begin position="95"/>
        <end position="205"/>
    </location>
</feature>
<dbReference type="GO" id="GO:0000786">
    <property type="term" value="C:nucleosome"/>
    <property type="evidence" value="ECO:0007669"/>
    <property type="project" value="UniProtKB-KW"/>
</dbReference>
<keyword evidence="3" id="KW-0544">Nucleosome core</keyword>
<dbReference type="GO" id="GO:0003677">
    <property type="term" value="F:DNA binding"/>
    <property type="evidence" value="ECO:0007669"/>
    <property type="project" value="InterPro"/>
</dbReference>
<feature type="compositionally biased region" description="Polar residues" evidence="4">
    <location>
        <begin position="112"/>
        <end position="130"/>
    </location>
</feature>
<dbReference type="GO" id="GO:0030527">
    <property type="term" value="F:structural constituent of chromatin"/>
    <property type="evidence" value="ECO:0007669"/>
    <property type="project" value="InterPro"/>
</dbReference>
<evidence type="ECO:0000256" key="2">
    <source>
        <dbReference type="ARBA" id="ARBA00022454"/>
    </source>
</evidence>
<evidence type="ECO:0000313" key="5">
    <source>
        <dbReference type="EMBL" id="PBK73271.1"/>
    </source>
</evidence>
<accession>A0A2H3BQV7</accession>
<gene>
    <name evidence="5" type="ORF">ARMSODRAFT_1081502</name>
</gene>
<name>A0A2H3BQV7_9AGAR</name>
<dbReference type="AlphaFoldDB" id="A0A2H3BQV7"/>
<comment type="subcellular location">
    <subcellularLocation>
        <location evidence="1">Chromosome</location>
    </subcellularLocation>
</comment>
<dbReference type="Proteomes" id="UP000218334">
    <property type="component" value="Unassembled WGS sequence"/>
</dbReference>
<evidence type="ECO:0000256" key="3">
    <source>
        <dbReference type="ARBA" id="ARBA00023269"/>
    </source>
</evidence>
<feature type="compositionally biased region" description="Polar residues" evidence="4">
    <location>
        <begin position="1"/>
        <end position="16"/>
    </location>
</feature>
<feature type="compositionally biased region" description="Basic residues" evidence="4">
    <location>
        <begin position="179"/>
        <end position="199"/>
    </location>
</feature>
<keyword evidence="3" id="KW-0238">DNA-binding</keyword>
<feature type="region of interest" description="Disordered" evidence="4">
    <location>
        <begin position="1"/>
        <end position="37"/>
    </location>
</feature>
<dbReference type="EMBL" id="KZ293420">
    <property type="protein sequence ID" value="PBK73271.1"/>
    <property type="molecule type" value="Genomic_DNA"/>
</dbReference>
<feature type="compositionally biased region" description="Basic and acidic residues" evidence="4">
    <location>
        <begin position="22"/>
        <end position="32"/>
    </location>
</feature>
<proteinExistence type="predicted"/>
<sequence length="205" mass="22054">MAPSRTKQTARKSTGGRSAKRLNVDRNDDSKKFSSSSSRLSAAFFFISLGDTNIYVVSSTTAYEPPVPTTSTAAPKLEAEHPLVAALNMLENPTGPASYHFSPKTEYPDRPISSTPAPSIPGRNTQTARKSTGGRKPSRPQENTYSTLSHPVTPTPGSSSSTAQPFNTGAADPDTSHHGTSRRMKQTARKSTGGKRREHRPQVDE</sequence>
<organism evidence="5 6">
    <name type="scientific">Armillaria solidipes</name>
    <dbReference type="NCBI Taxonomy" id="1076256"/>
    <lineage>
        <taxon>Eukaryota</taxon>
        <taxon>Fungi</taxon>
        <taxon>Dikarya</taxon>
        <taxon>Basidiomycota</taxon>
        <taxon>Agaricomycotina</taxon>
        <taxon>Agaricomycetes</taxon>
        <taxon>Agaricomycetidae</taxon>
        <taxon>Agaricales</taxon>
        <taxon>Marasmiineae</taxon>
        <taxon>Physalacriaceae</taxon>
        <taxon>Armillaria</taxon>
    </lineage>
</organism>
<keyword evidence="2" id="KW-0158">Chromosome</keyword>
<evidence type="ECO:0000313" key="6">
    <source>
        <dbReference type="Proteomes" id="UP000218334"/>
    </source>
</evidence>
<keyword evidence="6" id="KW-1185">Reference proteome</keyword>
<evidence type="ECO:0000256" key="4">
    <source>
        <dbReference type="SAM" id="MobiDB-lite"/>
    </source>
</evidence>